<dbReference type="EMBL" id="JAHRHY010000016">
    <property type="protein sequence ID" value="KAG9063434.1"/>
    <property type="molecule type" value="Genomic_DNA"/>
</dbReference>
<sequence length="124" mass="13603">MKVTWINKMVKLLILFALCAAVAVANPVVYTRADIINNSGKTHQLLVDKDNRSCLCLKNTQTAKIINRDGADMKLFSTSDCTGNYSQLGKGKTQNNAQWINSVSMGRSGVPSIGPYGCPNYFNR</sequence>
<accession>A0A9P7XP36</accession>
<evidence type="ECO:0000313" key="2">
    <source>
        <dbReference type="EMBL" id="KAG9063434.1"/>
    </source>
</evidence>
<dbReference type="AlphaFoldDB" id="A0A9P7XP36"/>
<feature type="signal peptide" evidence="1">
    <location>
        <begin position="1"/>
        <end position="25"/>
    </location>
</feature>
<feature type="chain" id="PRO_5040366472" evidence="1">
    <location>
        <begin position="26"/>
        <end position="124"/>
    </location>
</feature>
<dbReference type="OrthoDB" id="2442570at2759"/>
<name>A0A9P7XP36_9FUNG</name>
<organism evidence="2 3">
    <name type="scientific">Linnemannia hyalina</name>
    <dbReference type="NCBI Taxonomy" id="64524"/>
    <lineage>
        <taxon>Eukaryota</taxon>
        <taxon>Fungi</taxon>
        <taxon>Fungi incertae sedis</taxon>
        <taxon>Mucoromycota</taxon>
        <taxon>Mortierellomycotina</taxon>
        <taxon>Mortierellomycetes</taxon>
        <taxon>Mortierellales</taxon>
        <taxon>Mortierellaceae</taxon>
        <taxon>Linnemannia</taxon>
    </lineage>
</organism>
<dbReference type="Proteomes" id="UP000707451">
    <property type="component" value="Unassembled WGS sequence"/>
</dbReference>
<comment type="caution">
    <text evidence="2">The sequence shown here is derived from an EMBL/GenBank/DDBJ whole genome shotgun (WGS) entry which is preliminary data.</text>
</comment>
<protein>
    <submittedName>
        <fullName evidence="2">Uncharacterized protein</fullName>
    </submittedName>
</protein>
<keyword evidence="3" id="KW-1185">Reference proteome</keyword>
<proteinExistence type="predicted"/>
<keyword evidence="1" id="KW-0732">Signal</keyword>
<evidence type="ECO:0000313" key="3">
    <source>
        <dbReference type="Proteomes" id="UP000707451"/>
    </source>
</evidence>
<evidence type="ECO:0000256" key="1">
    <source>
        <dbReference type="SAM" id="SignalP"/>
    </source>
</evidence>
<reference evidence="2" key="1">
    <citation type="submission" date="2021-06" db="EMBL/GenBank/DDBJ databases">
        <title>Genome Sequence of Mortierella hyaline Strain SCG-10, a Cold-Adapted, Nitrate-Reducing Fungus Isolated from Soil in Minnesota, USA.</title>
        <authorList>
            <person name="Aldossari N."/>
        </authorList>
    </citation>
    <scope>NUCLEOTIDE SEQUENCE</scope>
    <source>
        <strain evidence="2">SCG-10</strain>
    </source>
</reference>
<gene>
    <name evidence="2" type="ORF">KI688_004317</name>
</gene>